<dbReference type="PANTHER" id="PTHR22835">
    <property type="entry name" value="ZINC FINGER FYVE DOMAIN CONTAINING PROTEIN"/>
    <property type="match status" value="1"/>
</dbReference>
<evidence type="ECO:0000256" key="3">
    <source>
        <dbReference type="ARBA" id="ARBA00022801"/>
    </source>
</evidence>
<evidence type="ECO:0000313" key="6">
    <source>
        <dbReference type="EMBL" id="URE39786.1"/>
    </source>
</evidence>
<dbReference type="EMBL" id="CP097510">
    <property type="protein sequence ID" value="URE39786.1"/>
    <property type="molecule type" value="Genomic_DNA"/>
</dbReference>
<keyword evidence="4" id="KW-0325">Glycoprotein</keyword>
<evidence type="ECO:0000313" key="7">
    <source>
        <dbReference type="Proteomes" id="UP001055439"/>
    </source>
</evidence>
<protein>
    <submittedName>
        <fullName evidence="6">GDSL esterase lipase</fullName>
    </submittedName>
</protein>
<dbReference type="Proteomes" id="UP001055439">
    <property type="component" value="Chromosome 8"/>
</dbReference>
<dbReference type="SUPFAM" id="SSF52266">
    <property type="entry name" value="SGNH hydrolase"/>
    <property type="match status" value="1"/>
</dbReference>
<dbReference type="AlphaFoldDB" id="A0A9E7L417"/>
<evidence type="ECO:0000256" key="1">
    <source>
        <dbReference type="ARBA" id="ARBA00008668"/>
    </source>
</evidence>
<gene>
    <name evidence="6" type="ORF">MUK42_37267</name>
</gene>
<dbReference type="InterPro" id="IPR001087">
    <property type="entry name" value="GDSL"/>
</dbReference>
<dbReference type="InterPro" id="IPR035669">
    <property type="entry name" value="SGNH_plant_lipase-like"/>
</dbReference>
<comment type="similarity">
    <text evidence="1">Belongs to the 'GDSL' lipolytic enzyme family.</text>
</comment>
<dbReference type="Pfam" id="PF00657">
    <property type="entry name" value="Lipase_GDSL"/>
    <property type="match status" value="2"/>
</dbReference>
<dbReference type="Gene3D" id="3.40.50.1110">
    <property type="entry name" value="SGNH hydrolase"/>
    <property type="match status" value="2"/>
</dbReference>
<keyword evidence="3" id="KW-0378">Hydrolase</keyword>
<name>A0A9E7L417_9LILI</name>
<dbReference type="GO" id="GO:0016788">
    <property type="term" value="F:hydrolase activity, acting on ester bonds"/>
    <property type="evidence" value="ECO:0007669"/>
    <property type="project" value="InterPro"/>
</dbReference>
<accession>A0A9E7L417</accession>
<evidence type="ECO:0000256" key="5">
    <source>
        <dbReference type="SAM" id="SignalP"/>
    </source>
</evidence>
<organism evidence="6 7">
    <name type="scientific">Musa troglodytarum</name>
    <name type="common">fe'i banana</name>
    <dbReference type="NCBI Taxonomy" id="320322"/>
    <lineage>
        <taxon>Eukaryota</taxon>
        <taxon>Viridiplantae</taxon>
        <taxon>Streptophyta</taxon>
        <taxon>Embryophyta</taxon>
        <taxon>Tracheophyta</taxon>
        <taxon>Spermatophyta</taxon>
        <taxon>Magnoliopsida</taxon>
        <taxon>Liliopsida</taxon>
        <taxon>Zingiberales</taxon>
        <taxon>Musaceae</taxon>
        <taxon>Musa</taxon>
    </lineage>
</organism>
<keyword evidence="2 5" id="KW-0732">Signal</keyword>
<evidence type="ECO:0000256" key="4">
    <source>
        <dbReference type="ARBA" id="ARBA00023180"/>
    </source>
</evidence>
<reference evidence="6" key="1">
    <citation type="submission" date="2022-05" db="EMBL/GenBank/DDBJ databases">
        <title>The Musa troglodytarum L. genome provides insights into the mechanism of non-climacteric behaviour and enrichment of carotenoids.</title>
        <authorList>
            <person name="Wang J."/>
        </authorList>
    </citation>
    <scope>NUCLEOTIDE SEQUENCE</scope>
    <source>
        <tissue evidence="6">Leaf</tissue>
    </source>
</reference>
<keyword evidence="7" id="KW-1185">Reference proteome</keyword>
<evidence type="ECO:0000256" key="2">
    <source>
        <dbReference type="ARBA" id="ARBA00022729"/>
    </source>
</evidence>
<feature type="signal peptide" evidence="5">
    <location>
        <begin position="1"/>
        <end position="20"/>
    </location>
</feature>
<sequence>MKLSIFFSFVLISSFHLSSAQRYNALFNFGDSLSDTGNVVLAGLPYGMTFFGRPTGRCSDGRLVIDFIAEGIGLPHLPPNTAKDADFHQGANFAFIAATTLPFDFFHQRGLSKGLWVNASIHEQVDRFEKLLPSICGTPQECRDFLGKSLLVVGEFGGNDYSTGLFASRNVSEVRTFVPPVSQAIAEGLERLIGLGAVDIIVPALLPVGCFPLYLTLYNTSDPEDYGPGTGCMRRHNALSWYHNTLLRRQLDRLRPKYPAVSIRFADFYAQVFDFAINPLKYGFKDGALRTCCGAPGVRNYNFNLHAKCDQNGSSVCPDPTTHVSWDGIHMTEAAHRIIAQGSAAQRRVGEHMALPSTPPTMSFSTMFLVLFWLFPSSQSLHYDAIFSFGDSLSDTGNVQVAGLPYGITFFGRPTGRCSNGRLVIDFIAEAVGLPLLPASTKKGNGFRQGANFAYTAATALDFDFFNRRGLGGKLWVNASLSSQIGWFEKTMPSLCSSTPACKNYFGRSLFVVGEFGGNDYNTAIFAGRSMAEVNSYVPIVIRAIRLGVERLVGHGAVDILVPGMLPIGCFPHWMPGEVQRFGDAPQCASPTSDLWASEKAFWDEDQIC</sequence>
<dbReference type="OrthoDB" id="1600564at2759"/>
<dbReference type="PANTHER" id="PTHR22835:SF659">
    <property type="entry name" value="GDSL LIPASE_ACYLHYDROLASE, PUTATIVE (AFU_ORTHOLOGUE AFUA_2G00510)-RELATED"/>
    <property type="match status" value="1"/>
</dbReference>
<dbReference type="InterPro" id="IPR036514">
    <property type="entry name" value="SGNH_hydro_sf"/>
</dbReference>
<proteinExistence type="inferred from homology"/>
<dbReference type="CDD" id="cd01837">
    <property type="entry name" value="SGNH_plant_lipase_like"/>
    <property type="match status" value="1"/>
</dbReference>
<feature type="chain" id="PRO_5038345363" evidence="5">
    <location>
        <begin position="21"/>
        <end position="609"/>
    </location>
</feature>